<evidence type="ECO:0000313" key="2">
    <source>
        <dbReference type="EMBL" id="TNN51431.1"/>
    </source>
</evidence>
<sequence length="126" mass="13616">MMTVFTETRHRDKPRPSRSVSTLKTPLRRRGGRLPVSFASGRARPRPRLRPSPGTKSEAAAAASGERPAVAVTPPVISYRPVVIQPSEMYGRRDSQILSGVTAPPARPASLARVAPASLHLADSYH</sequence>
<evidence type="ECO:0000256" key="1">
    <source>
        <dbReference type="SAM" id="MobiDB-lite"/>
    </source>
</evidence>
<feature type="region of interest" description="Disordered" evidence="1">
    <location>
        <begin position="1"/>
        <end position="68"/>
    </location>
</feature>
<protein>
    <submittedName>
        <fullName evidence="2">Uncharacterized protein</fullName>
    </submittedName>
</protein>
<feature type="compositionally biased region" description="Low complexity" evidence="1">
    <location>
        <begin position="51"/>
        <end position="63"/>
    </location>
</feature>
<comment type="caution">
    <text evidence="2">The sequence shown here is derived from an EMBL/GenBank/DDBJ whole genome shotgun (WGS) entry which is preliminary data.</text>
</comment>
<proteinExistence type="predicted"/>
<name>A0A4Z2GE07_9TELE</name>
<gene>
    <name evidence="2" type="ORF">EYF80_038343</name>
</gene>
<dbReference type="Proteomes" id="UP000314294">
    <property type="component" value="Unassembled WGS sequence"/>
</dbReference>
<organism evidence="2 3">
    <name type="scientific">Liparis tanakae</name>
    <name type="common">Tanaka's snailfish</name>
    <dbReference type="NCBI Taxonomy" id="230148"/>
    <lineage>
        <taxon>Eukaryota</taxon>
        <taxon>Metazoa</taxon>
        <taxon>Chordata</taxon>
        <taxon>Craniata</taxon>
        <taxon>Vertebrata</taxon>
        <taxon>Euteleostomi</taxon>
        <taxon>Actinopterygii</taxon>
        <taxon>Neopterygii</taxon>
        <taxon>Teleostei</taxon>
        <taxon>Neoteleostei</taxon>
        <taxon>Acanthomorphata</taxon>
        <taxon>Eupercaria</taxon>
        <taxon>Perciformes</taxon>
        <taxon>Cottioidei</taxon>
        <taxon>Cottales</taxon>
        <taxon>Liparidae</taxon>
        <taxon>Liparis</taxon>
    </lineage>
</organism>
<dbReference type="AlphaFoldDB" id="A0A4Z2GE07"/>
<evidence type="ECO:0000313" key="3">
    <source>
        <dbReference type="Proteomes" id="UP000314294"/>
    </source>
</evidence>
<reference evidence="2 3" key="1">
    <citation type="submission" date="2019-03" db="EMBL/GenBank/DDBJ databases">
        <title>First draft genome of Liparis tanakae, snailfish: a comprehensive survey of snailfish specific genes.</title>
        <authorList>
            <person name="Kim W."/>
            <person name="Song I."/>
            <person name="Jeong J.-H."/>
            <person name="Kim D."/>
            <person name="Kim S."/>
            <person name="Ryu S."/>
            <person name="Song J.Y."/>
            <person name="Lee S.K."/>
        </authorList>
    </citation>
    <scope>NUCLEOTIDE SEQUENCE [LARGE SCALE GENOMIC DNA]</scope>
    <source>
        <tissue evidence="2">Muscle</tissue>
    </source>
</reference>
<accession>A0A4Z2GE07</accession>
<dbReference type="EMBL" id="SRLO01000582">
    <property type="protein sequence ID" value="TNN51431.1"/>
    <property type="molecule type" value="Genomic_DNA"/>
</dbReference>
<keyword evidence="3" id="KW-1185">Reference proteome</keyword>